<evidence type="ECO:0000313" key="6">
    <source>
        <dbReference type="EMBL" id="GFO09903.1"/>
    </source>
</evidence>
<name>A0AAV4ASV6_9GAST</name>
<gene>
    <name evidence="6" type="ORF">PoB_003640800</name>
</gene>
<keyword evidence="5" id="KW-0472">Membrane</keyword>
<accession>A0AAV4ASV6</accession>
<feature type="transmembrane region" description="Helical" evidence="5">
    <location>
        <begin position="77"/>
        <end position="95"/>
    </location>
</feature>
<sequence length="141" mass="16094">MFLRGINITRPHSLRIIDDVPIDWRNSRLNCPSILADEIWLSRSYLASRISCACLRICVGCLWNAFTGFFFGVNSMMTLAMMSLNRLLIITNANFARRYGKFIAFSLLSLSFLFALFWSVSPMLGWGEYGPEPYKTSCTLV</sequence>
<dbReference type="SUPFAM" id="SSF81321">
    <property type="entry name" value="Family A G protein-coupled receptor-like"/>
    <property type="match status" value="1"/>
</dbReference>
<evidence type="ECO:0000256" key="3">
    <source>
        <dbReference type="ARBA" id="ARBA00023170"/>
    </source>
</evidence>
<dbReference type="AlphaFoldDB" id="A0AAV4ASV6"/>
<keyword evidence="7" id="KW-1185">Reference proteome</keyword>
<dbReference type="InterPro" id="IPR050125">
    <property type="entry name" value="GPCR_opsins"/>
</dbReference>
<feature type="non-terminal residue" evidence="6">
    <location>
        <position position="141"/>
    </location>
</feature>
<evidence type="ECO:0000256" key="5">
    <source>
        <dbReference type="SAM" id="Phobius"/>
    </source>
</evidence>
<dbReference type="EMBL" id="BLXT01004129">
    <property type="protein sequence ID" value="GFO09903.1"/>
    <property type="molecule type" value="Genomic_DNA"/>
</dbReference>
<feature type="transmembrane region" description="Helical" evidence="5">
    <location>
        <begin position="102"/>
        <end position="120"/>
    </location>
</feature>
<comment type="subcellular location">
    <subcellularLocation>
        <location evidence="1">Membrane</location>
        <topology evidence="1">Multi-pass membrane protein</topology>
    </subcellularLocation>
</comment>
<evidence type="ECO:0000313" key="7">
    <source>
        <dbReference type="Proteomes" id="UP000735302"/>
    </source>
</evidence>
<keyword evidence="3" id="KW-0675">Receptor</keyword>
<keyword evidence="2" id="KW-0297">G-protein coupled receptor</keyword>
<dbReference type="GO" id="GO:0016020">
    <property type="term" value="C:membrane"/>
    <property type="evidence" value="ECO:0007669"/>
    <property type="project" value="UniProtKB-SubCell"/>
</dbReference>
<evidence type="ECO:0000256" key="4">
    <source>
        <dbReference type="ARBA" id="ARBA00023224"/>
    </source>
</evidence>
<evidence type="ECO:0000256" key="1">
    <source>
        <dbReference type="ARBA" id="ARBA00004141"/>
    </source>
</evidence>
<protein>
    <submittedName>
        <fullName evidence="6">Melanopsin</fullName>
    </submittedName>
</protein>
<comment type="caution">
    <text evidence="6">The sequence shown here is derived from an EMBL/GenBank/DDBJ whole genome shotgun (WGS) entry which is preliminary data.</text>
</comment>
<keyword evidence="5" id="KW-1133">Transmembrane helix</keyword>
<evidence type="ECO:0000256" key="2">
    <source>
        <dbReference type="ARBA" id="ARBA00023040"/>
    </source>
</evidence>
<dbReference type="PANTHER" id="PTHR24240">
    <property type="entry name" value="OPSIN"/>
    <property type="match status" value="1"/>
</dbReference>
<organism evidence="6 7">
    <name type="scientific">Plakobranchus ocellatus</name>
    <dbReference type="NCBI Taxonomy" id="259542"/>
    <lineage>
        <taxon>Eukaryota</taxon>
        <taxon>Metazoa</taxon>
        <taxon>Spiralia</taxon>
        <taxon>Lophotrochozoa</taxon>
        <taxon>Mollusca</taxon>
        <taxon>Gastropoda</taxon>
        <taxon>Heterobranchia</taxon>
        <taxon>Euthyneura</taxon>
        <taxon>Panpulmonata</taxon>
        <taxon>Sacoglossa</taxon>
        <taxon>Placobranchoidea</taxon>
        <taxon>Plakobranchidae</taxon>
        <taxon>Plakobranchus</taxon>
    </lineage>
</organism>
<dbReference type="GO" id="GO:0004930">
    <property type="term" value="F:G protein-coupled receptor activity"/>
    <property type="evidence" value="ECO:0007669"/>
    <property type="project" value="UniProtKB-KW"/>
</dbReference>
<keyword evidence="5" id="KW-0812">Transmembrane</keyword>
<keyword evidence="4" id="KW-0807">Transducer</keyword>
<dbReference type="Gene3D" id="1.20.1070.10">
    <property type="entry name" value="Rhodopsin 7-helix transmembrane proteins"/>
    <property type="match status" value="1"/>
</dbReference>
<reference evidence="6 7" key="1">
    <citation type="journal article" date="2021" name="Elife">
        <title>Chloroplast acquisition without the gene transfer in kleptoplastic sea slugs, Plakobranchus ocellatus.</title>
        <authorList>
            <person name="Maeda T."/>
            <person name="Takahashi S."/>
            <person name="Yoshida T."/>
            <person name="Shimamura S."/>
            <person name="Takaki Y."/>
            <person name="Nagai Y."/>
            <person name="Toyoda A."/>
            <person name="Suzuki Y."/>
            <person name="Arimoto A."/>
            <person name="Ishii H."/>
            <person name="Satoh N."/>
            <person name="Nishiyama T."/>
            <person name="Hasebe M."/>
            <person name="Maruyama T."/>
            <person name="Minagawa J."/>
            <person name="Obokata J."/>
            <person name="Shigenobu S."/>
        </authorList>
    </citation>
    <scope>NUCLEOTIDE SEQUENCE [LARGE SCALE GENOMIC DNA]</scope>
</reference>
<proteinExistence type="predicted"/>
<dbReference type="Proteomes" id="UP000735302">
    <property type="component" value="Unassembled WGS sequence"/>
</dbReference>